<evidence type="ECO:0000313" key="8">
    <source>
        <dbReference type="Proteomes" id="UP000077271"/>
    </source>
</evidence>
<evidence type="ECO:0000256" key="2">
    <source>
        <dbReference type="ARBA" id="ARBA00022759"/>
    </source>
</evidence>
<keyword evidence="1" id="KW-0540">Nuclease</keyword>
<dbReference type="GO" id="GO:0004519">
    <property type="term" value="F:endonuclease activity"/>
    <property type="evidence" value="ECO:0007669"/>
    <property type="project" value="UniProtKB-KW"/>
</dbReference>
<evidence type="ECO:0000256" key="1">
    <source>
        <dbReference type="ARBA" id="ARBA00022722"/>
    </source>
</evidence>
<keyword evidence="5" id="KW-1133">Transmembrane helix</keyword>
<feature type="compositionally biased region" description="Acidic residues" evidence="4">
    <location>
        <begin position="278"/>
        <end position="294"/>
    </location>
</feature>
<feature type="transmembrane region" description="Helical" evidence="5">
    <location>
        <begin position="28"/>
        <end position="45"/>
    </location>
</feature>
<dbReference type="InterPro" id="IPR016071">
    <property type="entry name" value="Staphylococal_nuclease_OB-fold"/>
</dbReference>
<dbReference type="RefSeq" id="WP_082860631.1">
    <property type="nucleotide sequence ID" value="NZ_LQWZ01000035.1"/>
</dbReference>
<protein>
    <recommendedName>
        <fullName evidence="6">TNase-like domain-containing protein</fullName>
    </recommendedName>
</protein>
<dbReference type="SMART" id="SM00318">
    <property type="entry name" value="SNc"/>
    <property type="match status" value="1"/>
</dbReference>
<keyword evidence="5" id="KW-0472">Membrane</keyword>
<keyword evidence="5" id="KW-0812">Transmembrane</keyword>
<dbReference type="CDD" id="cd00175">
    <property type="entry name" value="SNc"/>
    <property type="match status" value="1"/>
</dbReference>
<keyword evidence="3" id="KW-0378">Hydrolase</keyword>
<evidence type="ECO:0000256" key="5">
    <source>
        <dbReference type="SAM" id="Phobius"/>
    </source>
</evidence>
<dbReference type="InterPro" id="IPR002071">
    <property type="entry name" value="Thermonucl_AS"/>
</dbReference>
<dbReference type="AlphaFoldDB" id="A0A177KKG3"/>
<accession>A0A177KKG3</accession>
<dbReference type="Gene3D" id="2.40.50.90">
    <property type="match status" value="1"/>
</dbReference>
<evidence type="ECO:0000259" key="6">
    <source>
        <dbReference type="PROSITE" id="PS50830"/>
    </source>
</evidence>
<gene>
    <name evidence="7" type="ORF">AWH48_11315</name>
</gene>
<dbReference type="Pfam" id="PF00565">
    <property type="entry name" value="SNase"/>
    <property type="match status" value="1"/>
</dbReference>
<feature type="domain" description="TNase-like" evidence="6">
    <location>
        <begin position="117"/>
        <end position="248"/>
    </location>
</feature>
<dbReference type="SUPFAM" id="SSF50199">
    <property type="entry name" value="Staphylococcal nuclease"/>
    <property type="match status" value="1"/>
</dbReference>
<comment type="caution">
    <text evidence="7">The sequence shown here is derived from an EMBL/GenBank/DDBJ whole genome shotgun (WGS) entry which is preliminary data.</text>
</comment>
<name>A0A177KKG3_9BACI</name>
<evidence type="ECO:0000256" key="3">
    <source>
        <dbReference type="ARBA" id="ARBA00022801"/>
    </source>
</evidence>
<organism evidence="7 8">
    <name type="scientific">Domibacillus aminovorans</name>
    <dbReference type="NCBI Taxonomy" id="29332"/>
    <lineage>
        <taxon>Bacteria</taxon>
        <taxon>Bacillati</taxon>
        <taxon>Bacillota</taxon>
        <taxon>Bacilli</taxon>
        <taxon>Bacillales</taxon>
        <taxon>Bacillaceae</taxon>
        <taxon>Domibacillus</taxon>
    </lineage>
</organism>
<keyword evidence="2" id="KW-0255">Endonuclease</keyword>
<evidence type="ECO:0000256" key="4">
    <source>
        <dbReference type="SAM" id="MobiDB-lite"/>
    </source>
</evidence>
<feature type="region of interest" description="Disordered" evidence="4">
    <location>
        <begin position="261"/>
        <end position="297"/>
    </location>
</feature>
<feature type="transmembrane region" description="Helical" evidence="5">
    <location>
        <begin position="57"/>
        <end position="74"/>
    </location>
</feature>
<dbReference type="PROSITE" id="PS01123">
    <property type="entry name" value="TNASE_1"/>
    <property type="match status" value="1"/>
</dbReference>
<dbReference type="Pfam" id="PF05901">
    <property type="entry name" value="Excalibur"/>
    <property type="match status" value="1"/>
</dbReference>
<dbReference type="EMBL" id="LQWZ01000035">
    <property type="protein sequence ID" value="OAH53853.1"/>
    <property type="molecule type" value="Genomic_DNA"/>
</dbReference>
<dbReference type="InterPro" id="IPR035437">
    <property type="entry name" value="SNase_OB-fold_sf"/>
</dbReference>
<dbReference type="GO" id="GO:0003676">
    <property type="term" value="F:nucleic acid binding"/>
    <property type="evidence" value="ECO:0007669"/>
    <property type="project" value="InterPro"/>
</dbReference>
<dbReference type="OrthoDB" id="4376109at2"/>
<feature type="transmembrane region" description="Helical" evidence="5">
    <location>
        <begin position="5"/>
        <end position="22"/>
    </location>
</feature>
<dbReference type="PROSITE" id="PS50830">
    <property type="entry name" value="TNASE_3"/>
    <property type="match status" value="1"/>
</dbReference>
<reference evidence="7 8" key="1">
    <citation type="submission" date="2016-01" db="EMBL/GenBank/DDBJ databases">
        <title>Investigation of taxonomic status of Bacillus aminovorans.</title>
        <authorList>
            <person name="Verma A."/>
            <person name="Pal Y."/>
            <person name="Krishnamurthi S."/>
        </authorList>
    </citation>
    <scope>NUCLEOTIDE SEQUENCE [LARGE SCALE GENOMIC DNA]</scope>
    <source>
        <strain evidence="7 8">DSM 4337</strain>
    </source>
</reference>
<sequence length="337" mass="37272">MQFLLGCLGIILLLVIVILIVQWIFGNIVAVIGIALAAWGIYEWYKNRNLNVKSKVPSILVILGLMLTFGWFILKPEAVPEVAEEEIQETNGTVDMATDSGNETSEEPVNDEKENTKLIAGTVTSVTDGDTIKVDMDGKEETIRLILVDTPETKHPQLGKQPLGEEASAFTTERLSGKEIEIEPGVEERDQYGRLLAYVYMDDKMFNKTLVEEGYARVAVYPPNTEHLEELETAQATAKEKGIGIWEIENYTKEDGYDATAYEPEPEPESVVAPEPEPVVEEEQEPVVVEEPEPQQESVYYDNCSDARAAGAAPVYQGEPGYGSHLDRDGDGIGCDK</sequence>
<dbReference type="PANTHER" id="PTHR12302">
    <property type="entry name" value="EBNA2 BINDING PROTEIN P100"/>
    <property type="match status" value="1"/>
</dbReference>
<proteinExistence type="predicted"/>
<dbReference type="GO" id="GO:0016787">
    <property type="term" value="F:hydrolase activity"/>
    <property type="evidence" value="ECO:0007669"/>
    <property type="project" value="UniProtKB-KW"/>
</dbReference>
<dbReference type="InterPro" id="IPR008613">
    <property type="entry name" value="Excalibur_Ca-bd_domain"/>
</dbReference>
<evidence type="ECO:0000313" key="7">
    <source>
        <dbReference type="EMBL" id="OAH53853.1"/>
    </source>
</evidence>
<feature type="region of interest" description="Disordered" evidence="4">
    <location>
        <begin position="315"/>
        <end position="337"/>
    </location>
</feature>
<dbReference type="PANTHER" id="PTHR12302:SF3">
    <property type="entry name" value="SERINE_THREONINE-PROTEIN KINASE 31"/>
    <property type="match status" value="1"/>
</dbReference>
<feature type="compositionally biased region" description="Basic and acidic residues" evidence="4">
    <location>
        <begin position="325"/>
        <end position="337"/>
    </location>
</feature>
<dbReference type="SMART" id="SM00894">
    <property type="entry name" value="Excalibur"/>
    <property type="match status" value="1"/>
</dbReference>
<dbReference type="Proteomes" id="UP000077271">
    <property type="component" value="Unassembled WGS sequence"/>
</dbReference>